<dbReference type="GO" id="GO:0005737">
    <property type="term" value="C:cytoplasm"/>
    <property type="evidence" value="ECO:0007669"/>
    <property type="project" value="TreeGrafter"/>
</dbReference>
<keyword evidence="2" id="KW-0479">Metal-binding</keyword>
<organism evidence="5 6">
    <name type="scientific">Haloferax larsenii</name>
    <dbReference type="NCBI Taxonomy" id="302484"/>
    <lineage>
        <taxon>Archaea</taxon>
        <taxon>Methanobacteriati</taxon>
        <taxon>Methanobacteriota</taxon>
        <taxon>Stenosarchaea group</taxon>
        <taxon>Halobacteria</taxon>
        <taxon>Halobacteriales</taxon>
        <taxon>Haloferacaceae</taxon>
        <taxon>Haloferax</taxon>
    </lineage>
</organism>
<dbReference type="EMBL" id="FOAD01000004">
    <property type="protein sequence ID" value="SEL33716.1"/>
    <property type="molecule type" value="Genomic_DNA"/>
</dbReference>
<evidence type="ECO:0000313" key="6">
    <source>
        <dbReference type="Proteomes" id="UP000183894"/>
    </source>
</evidence>
<comment type="similarity">
    <text evidence="1">Belongs to the HpcH/HpaI aldolase family.</text>
</comment>
<protein>
    <submittedName>
        <fullName evidence="5">2-dehydro-3-deoxyglucarate aldolase</fullName>
    </submittedName>
</protein>
<proteinExistence type="inferred from homology"/>
<dbReference type="Pfam" id="PF03328">
    <property type="entry name" value="HpcH_HpaI"/>
    <property type="match status" value="1"/>
</dbReference>
<dbReference type="AlphaFoldDB" id="A0A1H7PDK6"/>
<evidence type="ECO:0000313" key="5">
    <source>
        <dbReference type="EMBL" id="SEL33716.1"/>
    </source>
</evidence>
<dbReference type="InterPro" id="IPR040442">
    <property type="entry name" value="Pyrv_kinase-like_dom_sf"/>
</dbReference>
<reference evidence="5 6" key="1">
    <citation type="submission" date="2016-10" db="EMBL/GenBank/DDBJ databases">
        <authorList>
            <person name="de Groot N.N."/>
        </authorList>
    </citation>
    <scope>NUCLEOTIDE SEQUENCE [LARGE SCALE GENOMIC DNA]</scope>
    <source>
        <strain evidence="5 6">CDM_5</strain>
    </source>
</reference>
<dbReference type="Proteomes" id="UP000183894">
    <property type="component" value="Unassembled WGS sequence"/>
</dbReference>
<dbReference type="InterPro" id="IPR050251">
    <property type="entry name" value="HpcH-HpaI_aldolase"/>
</dbReference>
<dbReference type="InterPro" id="IPR015813">
    <property type="entry name" value="Pyrv/PenolPyrv_kinase-like_dom"/>
</dbReference>
<evidence type="ECO:0000259" key="4">
    <source>
        <dbReference type="Pfam" id="PF03328"/>
    </source>
</evidence>
<dbReference type="GO" id="GO:0016832">
    <property type="term" value="F:aldehyde-lyase activity"/>
    <property type="evidence" value="ECO:0007669"/>
    <property type="project" value="TreeGrafter"/>
</dbReference>
<dbReference type="SUPFAM" id="SSF51621">
    <property type="entry name" value="Phosphoenolpyruvate/pyruvate domain"/>
    <property type="match status" value="1"/>
</dbReference>
<gene>
    <name evidence="5" type="ORF">SAMN04488691_10458</name>
</gene>
<keyword evidence="3" id="KW-0456">Lyase</keyword>
<accession>A0A1H7PDK6</accession>
<dbReference type="PANTHER" id="PTHR30502:SF0">
    <property type="entry name" value="PHOSPHOENOLPYRUVATE CARBOXYLASE FAMILY PROTEIN"/>
    <property type="match status" value="1"/>
</dbReference>
<dbReference type="Gene3D" id="3.20.20.60">
    <property type="entry name" value="Phosphoenolpyruvate-binding domains"/>
    <property type="match status" value="1"/>
</dbReference>
<dbReference type="GO" id="GO:0046872">
    <property type="term" value="F:metal ion binding"/>
    <property type="evidence" value="ECO:0007669"/>
    <property type="project" value="UniProtKB-KW"/>
</dbReference>
<name>A0A1H7PDK6_HALLR</name>
<evidence type="ECO:0000256" key="3">
    <source>
        <dbReference type="ARBA" id="ARBA00023239"/>
    </source>
</evidence>
<dbReference type="RefSeq" id="WP_074793634.1">
    <property type="nucleotide sequence ID" value="NZ_FOAD01000004.1"/>
</dbReference>
<sequence>MSGPQQQNRLADIRETDDVYLGAGVETASERLVELYGTLGLDWVWLDLEHKNGSPLDGPRLERLVRAAQCGETELVVRLPNGDPSTVRKVLDTGVRNVVVPRVETASDVERAVRAGRFEFDGEPGDRGLAQGRVSGYGTTFGGDRPYHEVEDENVQVGVLVENRTAVENIDEIVTVPELGFVFPGPGDLGVSMGRTLEYDDSEVRAFIERVRETCVEHGVPLLGFHNSNFVGPDGARNAAERGYRLLHLGDEFEFVADAVTERSDWVSR</sequence>
<feature type="domain" description="HpcH/HpaI aldolase/citrate lyase" evidence="4">
    <location>
        <begin position="27"/>
        <end position="241"/>
    </location>
</feature>
<evidence type="ECO:0000256" key="2">
    <source>
        <dbReference type="ARBA" id="ARBA00022723"/>
    </source>
</evidence>
<dbReference type="PANTHER" id="PTHR30502">
    <property type="entry name" value="2-KETO-3-DEOXY-L-RHAMNONATE ALDOLASE"/>
    <property type="match status" value="1"/>
</dbReference>
<evidence type="ECO:0000256" key="1">
    <source>
        <dbReference type="ARBA" id="ARBA00005568"/>
    </source>
</evidence>
<dbReference type="InterPro" id="IPR005000">
    <property type="entry name" value="Aldolase/citrate-lyase_domain"/>
</dbReference>
<dbReference type="OrthoDB" id="142679at2157"/>